<comment type="caution">
    <text evidence="2">The sequence shown here is derived from an EMBL/GenBank/DDBJ whole genome shotgun (WGS) entry which is preliminary data.</text>
</comment>
<evidence type="ECO:0000256" key="1">
    <source>
        <dbReference type="SAM" id="SignalP"/>
    </source>
</evidence>
<keyword evidence="1" id="KW-0732">Signal</keyword>
<protein>
    <submittedName>
        <fullName evidence="2">Uncharacterized protein</fullName>
    </submittedName>
</protein>
<evidence type="ECO:0000313" key="2">
    <source>
        <dbReference type="EMBL" id="TFE41365.1"/>
    </source>
</evidence>
<dbReference type="EMBL" id="SNVI01000002">
    <property type="protein sequence ID" value="TFE41365.1"/>
    <property type="molecule type" value="Genomic_DNA"/>
</dbReference>
<reference evidence="2 3" key="1">
    <citation type="submission" date="2019-03" db="EMBL/GenBank/DDBJ databases">
        <title>Complete Genome Sequence of Paraburkholderia dipogonis ICMP 19430T, a Nitrogen-fixing Symbiont of the South African Invasive Legume Dipogon lignosus in New Zealand.</title>
        <authorList>
            <person name="De Meyer S.E."/>
        </authorList>
    </citation>
    <scope>NUCLEOTIDE SEQUENCE [LARGE SCALE GENOMIC DNA]</scope>
    <source>
        <strain evidence="2 3">ICMP 19430</strain>
    </source>
</reference>
<accession>A0A4Y8MVI6</accession>
<dbReference type="Proteomes" id="UP000297385">
    <property type="component" value="Unassembled WGS sequence"/>
</dbReference>
<sequence length="209" mass="23362">MIKTIFSTCIVMALTPCHAQNIDTHGTRITMHIDTCNFSLMDVFHGLIIEPTADNGFKYAGYEAKVHLNGGVKSFGFEMTCRGRFANKNQVAIEFGARFDAKERKWVPDFGDASEDEISDLKDVTKTFPLDSRNSSGFYTIQDDQDGEPSRRMRHISYCLFHETKAICGDGQVKRLVDAKSDMLPYALKILRSVEFSDTSAEAGKGINP</sequence>
<organism evidence="2 3">
    <name type="scientific">Paraburkholderia dipogonis</name>
    <dbReference type="NCBI Taxonomy" id="1211383"/>
    <lineage>
        <taxon>Bacteria</taxon>
        <taxon>Pseudomonadati</taxon>
        <taxon>Pseudomonadota</taxon>
        <taxon>Betaproteobacteria</taxon>
        <taxon>Burkholderiales</taxon>
        <taxon>Burkholderiaceae</taxon>
        <taxon>Paraburkholderia</taxon>
    </lineage>
</organism>
<feature type="signal peptide" evidence="1">
    <location>
        <begin position="1"/>
        <end position="19"/>
    </location>
</feature>
<dbReference type="RefSeq" id="WP_134464333.1">
    <property type="nucleotide sequence ID" value="NZ_JBHSSZ010000179.1"/>
</dbReference>
<dbReference type="AlphaFoldDB" id="A0A4Y8MVI6"/>
<feature type="chain" id="PRO_5021352583" evidence="1">
    <location>
        <begin position="20"/>
        <end position="209"/>
    </location>
</feature>
<evidence type="ECO:0000313" key="3">
    <source>
        <dbReference type="Proteomes" id="UP000297385"/>
    </source>
</evidence>
<name>A0A4Y8MVI6_9BURK</name>
<proteinExistence type="predicted"/>
<gene>
    <name evidence="2" type="ORF">E2553_32355</name>
</gene>